<dbReference type="Proteomes" id="UP000612746">
    <property type="component" value="Unassembled WGS sequence"/>
</dbReference>
<protein>
    <recommendedName>
        <fullName evidence="5">F-box domain-containing protein</fullName>
    </recommendedName>
</protein>
<keyword evidence="4" id="KW-1185">Reference proteome</keyword>
<evidence type="ECO:0000313" key="3">
    <source>
        <dbReference type="EMBL" id="KAG2187882.1"/>
    </source>
</evidence>
<comment type="caution">
    <text evidence="3">The sequence shown here is derived from an EMBL/GenBank/DDBJ whole genome shotgun (WGS) entry which is preliminary data.</text>
</comment>
<evidence type="ECO:0000259" key="2">
    <source>
        <dbReference type="PROSITE" id="PS51283"/>
    </source>
</evidence>
<dbReference type="PROSITE" id="PS50181">
    <property type="entry name" value="FBOX"/>
    <property type="match status" value="1"/>
</dbReference>
<accession>A0A8H7UN59</accession>
<dbReference type="Pfam" id="PF06337">
    <property type="entry name" value="DUSP"/>
    <property type="match status" value="1"/>
</dbReference>
<dbReference type="InterPro" id="IPR001810">
    <property type="entry name" value="F-box_dom"/>
</dbReference>
<dbReference type="GO" id="GO:0004843">
    <property type="term" value="F:cysteine-type deubiquitinase activity"/>
    <property type="evidence" value="ECO:0007669"/>
    <property type="project" value="InterPro"/>
</dbReference>
<feature type="domain" description="DUSP" evidence="2">
    <location>
        <begin position="209"/>
        <end position="313"/>
    </location>
</feature>
<dbReference type="OrthoDB" id="101791at2759"/>
<evidence type="ECO:0000259" key="1">
    <source>
        <dbReference type="PROSITE" id="PS50181"/>
    </source>
</evidence>
<dbReference type="AlphaFoldDB" id="A0A8H7UN59"/>
<dbReference type="InterPro" id="IPR036047">
    <property type="entry name" value="F-box-like_dom_sf"/>
</dbReference>
<reference evidence="3" key="1">
    <citation type="submission" date="2020-12" db="EMBL/GenBank/DDBJ databases">
        <title>Metabolic potential, ecology and presence of endohyphal bacteria is reflected in genomic diversity of Mucoromycotina.</title>
        <authorList>
            <person name="Muszewska A."/>
            <person name="Okrasinska A."/>
            <person name="Steczkiewicz K."/>
            <person name="Drgas O."/>
            <person name="Orlowska M."/>
            <person name="Perlinska-Lenart U."/>
            <person name="Aleksandrzak-Piekarczyk T."/>
            <person name="Szatraj K."/>
            <person name="Zielenkiewicz U."/>
            <person name="Pilsyk S."/>
            <person name="Malc E."/>
            <person name="Mieczkowski P."/>
            <person name="Kruszewska J.S."/>
            <person name="Biernat P."/>
            <person name="Pawlowska J."/>
        </authorList>
    </citation>
    <scope>NUCLEOTIDE SEQUENCE</scope>
    <source>
        <strain evidence="3">WA0000051536</strain>
    </source>
</reference>
<dbReference type="InterPro" id="IPR006615">
    <property type="entry name" value="Pept_C19_DUSP"/>
</dbReference>
<organism evidence="3 4">
    <name type="scientific">Umbelopsis vinacea</name>
    <dbReference type="NCBI Taxonomy" id="44442"/>
    <lineage>
        <taxon>Eukaryota</taxon>
        <taxon>Fungi</taxon>
        <taxon>Fungi incertae sedis</taxon>
        <taxon>Mucoromycota</taxon>
        <taxon>Mucoromycotina</taxon>
        <taxon>Umbelopsidomycetes</taxon>
        <taxon>Umbelopsidales</taxon>
        <taxon>Umbelopsidaceae</taxon>
        <taxon>Umbelopsis</taxon>
    </lineage>
</organism>
<dbReference type="Gene3D" id="1.20.1280.50">
    <property type="match status" value="1"/>
</dbReference>
<sequence length="345" mass="40116">MLYKSQLESLSLEVLLFIARQLDYLSLVRLAATSKRFSCLTEDDMLFKELLFLHYGVSYKAPDETWRKQYENKWSDTSGRRICPHLSNVTDDILLEKAQTIKAAQENKVHCSRCSMSQFPNLCLIMERVENDVVCPRCLSEFMDERKTQKSNYGIYLDMNSCKLRCFLCSMRRTSLGEFGSDRSEQYKCEEILQVLLAGSDRGKEKLHLILKRKREKAMYVGQQEELASADFKNLPYNLIDAHWMATFHLFIYGEYPSPGRITNRSLTKRNGSVIPGLKLYGEDAALVTRTFWNYLAEEYGVEGKSITEDDLTGTDYKALRQKITKMKRKMCDRAKDEGRKNLMY</sequence>
<dbReference type="PROSITE" id="PS51283">
    <property type="entry name" value="DUSP"/>
    <property type="match status" value="1"/>
</dbReference>
<gene>
    <name evidence="3" type="ORF">INT44_000632</name>
</gene>
<dbReference type="InterPro" id="IPR035927">
    <property type="entry name" value="DUSP-like_sf"/>
</dbReference>
<proteinExistence type="predicted"/>
<dbReference type="Pfam" id="PF00646">
    <property type="entry name" value="F-box"/>
    <property type="match status" value="1"/>
</dbReference>
<dbReference type="SUPFAM" id="SSF81383">
    <property type="entry name" value="F-box domain"/>
    <property type="match status" value="1"/>
</dbReference>
<dbReference type="Gene3D" id="3.30.2230.10">
    <property type="entry name" value="DUSP-like"/>
    <property type="match status" value="1"/>
</dbReference>
<name>A0A8H7UN59_9FUNG</name>
<evidence type="ECO:0008006" key="5">
    <source>
        <dbReference type="Google" id="ProtNLM"/>
    </source>
</evidence>
<evidence type="ECO:0000313" key="4">
    <source>
        <dbReference type="Proteomes" id="UP000612746"/>
    </source>
</evidence>
<feature type="domain" description="F-box" evidence="1">
    <location>
        <begin position="4"/>
        <end position="50"/>
    </location>
</feature>
<dbReference type="EMBL" id="JAEPRA010000002">
    <property type="protein sequence ID" value="KAG2187882.1"/>
    <property type="molecule type" value="Genomic_DNA"/>
</dbReference>
<dbReference type="SUPFAM" id="SSF143791">
    <property type="entry name" value="DUSP-like"/>
    <property type="match status" value="1"/>
</dbReference>